<dbReference type="InterPro" id="IPR019468">
    <property type="entry name" value="AdenyloSucc_lyase_C"/>
</dbReference>
<dbReference type="RefSeq" id="WP_092884251.1">
    <property type="nucleotide sequence ID" value="NZ_CP061498.1"/>
</dbReference>
<dbReference type="SUPFAM" id="SSF48557">
    <property type="entry name" value="L-aspartase-like"/>
    <property type="match status" value="1"/>
</dbReference>
<dbReference type="Gene3D" id="1.20.200.10">
    <property type="entry name" value="Fumarase/aspartase (Central domain)"/>
    <property type="match status" value="1"/>
</dbReference>
<dbReference type="PANTHER" id="PTHR43172:SF2">
    <property type="entry name" value="ADENYLOSUCCINATE LYASE C-TERMINAL DOMAIN-CONTAINING PROTEIN"/>
    <property type="match status" value="1"/>
</dbReference>
<dbReference type="GO" id="GO:0016829">
    <property type="term" value="F:lyase activity"/>
    <property type="evidence" value="ECO:0007669"/>
    <property type="project" value="UniProtKB-ARBA"/>
</dbReference>
<dbReference type="InterPro" id="IPR000362">
    <property type="entry name" value="Fumarate_lyase_fam"/>
</dbReference>
<gene>
    <name evidence="3" type="ORF">SAMN04488238_10151</name>
</gene>
<dbReference type="InterPro" id="IPR022761">
    <property type="entry name" value="Fumarate_lyase_N"/>
</dbReference>
<dbReference type="GO" id="GO:0016853">
    <property type="term" value="F:isomerase activity"/>
    <property type="evidence" value="ECO:0007669"/>
    <property type="project" value="UniProtKB-KW"/>
</dbReference>
<evidence type="ECO:0000259" key="2">
    <source>
        <dbReference type="SMART" id="SM00998"/>
    </source>
</evidence>
<name>A0A1H2QN92_9RHOB</name>
<dbReference type="Pfam" id="PF10397">
    <property type="entry name" value="ADSL_C"/>
    <property type="match status" value="1"/>
</dbReference>
<dbReference type="SMART" id="SM00998">
    <property type="entry name" value="ADSL_C"/>
    <property type="match status" value="1"/>
</dbReference>
<proteinExistence type="inferred from homology"/>
<evidence type="ECO:0000313" key="4">
    <source>
        <dbReference type="Proteomes" id="UP000198539"/>
    </source>
</evidence>
<dbReference type="STRING" id="564137.SAMN04488238_10151"/>
<evidence type="ECO:0000313" key="3">
    <source>
        <dbReference type="EMBL" id="SDW08368.1"/>
    </source>
</evidence>
<dbReference type="CDD" id="cd01597">
    <property type="entry name" value="pCLME"/>
    <property type="match status" value="1"/>
</dbReference>
<sequence length="454" mass="47943">MPATLFDSPYYRDEFSTAAMRAVFDDTARFASWLAFEAALARAQAAVGVIPADAAQAITDAARVDVLDPVSMQAHFAKAGFPIIPLVKQLTAACPPDAARYVHLGATTQDVLDTGLVLQMRDGLALIAAELDATIAALVALAYRHRDTPMAGRTFQQHAAPITFGHKAAIWLDEALRHRARLPALRDRLLAVQFGGAVGTLAPLGDTGMDVRAALAADLGLRDPDITWHTGRDTWAEAVFWLALVGGLLGRIGTEVAMLMRTEVAELREPYVPGRGGSSAMPQKRNPVACPQIIAIATRLRALVAQAMEGQMQEHERGIGALAVETMVLPEAFLLASGALMHARPMLEGLDVDAARMRVNLDMGGGLIMSEAVMAGLTPHLGRGVAHEVVTRAAAAAVDQGTDLRGQLLADPAVTAHLDAAAIDRMLDPVRYTGTAGAMVDAVLARAEAAGFAV</sequence>
<dbReference type="OrthoDB" id="9768878at2"/>
<dbReference type="Proteomes" id="UP000198539">
    <property type="component" value="Unassembled WGS sequence"/>
</dbReference>
<evidence type="ECO:0000256" key="1">
    <source>
        <dbReference type="ARBA" id="ARBA00034772"/>
    </source>
</evidence>
<keyword evidence="4" id="KW-1185">Reference proteome</keyword>
<feature type="domain" description="Adenylosuccinate lyase C-terminal" evidence="2">
    <location>
        <begin position="365"/>
        <end position="444"/>
    </location>
</feature>
<accession>A0A1H2QN92</accession>
<protein>
    <submittedName>
        <fullName evidence="3">3-carboxy-cis,cis-muconate cycloisomerase</fullName>
    </submittedName>
</protein>
<comment type="similarity">
    <text evidence="1">Belongs to the class-II fumarase/aspartase family.</text>
</comment>
<dbReference type="PROSITE" id="PS00163">
    <property type="entry name" value="FUMARATE_LYASES"/>
    <property type="match status" value="1"/>
</dbReference>
<dbReference type="PANTHER" id="PTHR43172">
    <property type="entry name" value="ADENYLOSUCCINATE LYASE"/>
    <property type="match status" value="1"/>
</dbReference>
<organism evidence="3 4">
    <name type="scientific">Roseicitreum antarcticum</name>
    <dbReference type="NCBI Taxonomy" id="564137"/>
    <lineage>
        <taxon>Bacteria</taxon>
        <taxon>Pseudomonadati</taxon>
        <taxon>Pseudomonadota</taxon>
        <taxon>Alphaproteobacteria</taxon>
        <taxon>Rhodobacterales</taxon>
        <taxon>Paracoccaceae</taxon>
        <taxon>Roseicitreum</taxon>
    </lineage>
</organism>
<dbReference type="Gene3D" id="1.10.40.30">
    <property type="entry name" value="Fumarase/aspartase (C-terminal domain)"/>
    <property type="match status" value="1"/>
</dbReference>
<dbReference type="FunFam" id="1.20.200.10:FF:000014">
    <property type="entry name" value="3-carboxy-cis,cis-muconate cycloisomerase"/>
    <property type="match status" value="1"/>
</dbReference>
<dbReference type="AlphaFoldDB" id="A0A1H2QN92"/>
<reference evidence="3 4" key="1">
    <citation type="submission" date="2016-10" db="EMBL/GenBank/DDBJ databases">
        <authorList>
            <person name="de Groot N.N."/>
        </authorList>
    </citation>
    <scope>NUCLEOTIDE SEQUENCE [LARGE SCALE GENOMIC DNA]</scope>
    <source>
        <strain evidence="3 4">CGMCC 1.8894</strain>
    </source>
</reference>
<dbReference type="InterPro" id="IPR008948">
    <property type="entry name" value="L-Aspartase-like"/>
</dbReference>
<dbReference type="PRINTS" id="PR00145">
    <property type="entry name" value="ARGSUCLYASE"/>
</dbReference>
<dbReference type="EMBL" id="FNOM01000001">
    <property type="protein sequence ID" value="SDW08368.1"/>
    <property type="molecule type" value="Genomic_DNA"/>
</dbReference>
<dbReference type="InterPro" id="IPR020557">
    <property type="entry name" value="Fumarate_lyase_CS"/>
</dbReference>
<keyword evidence="3" id="KW-0413">Isomerase</keyword>
<dbReference type="PRINTS" id="PR00149">
    <property type="entry name" value="FUMRATELYASE"/>
</dbReference>
<dbReference type="Pfam" id="PF00206">
    <property type="entry name" value="Lyase_1"/>
    <property type="match status" value="1"/>
</dbReference>